<sequence>MKQKRCDFKSRGVFACSPHFLRQTARVPFASDAQLDALYAQINERWFDLSLPLCQMKWSRQLTRAAGNIDVKKRIIKLSIPLLVDAFTSVEASFEICGVICDSKERALEEILKHELIHLWLHERGLPSGHTQAFRIKAREIGQPKTRHGIARPLPKSGWIYICPRCNAQIVRRRRFSRLVACARCCKAHSGGVFDARFKLKGRKISAAMD</sequence>
<feature type="domain" description="SprT-like" evidence="1">
    <location>
        <begin position="33"/>
        <end position="195"/>
    </location>
</feature>
<dbReference type="InterPro" id="IPR006640">
    <property type="entry name" value="SprT-like_domain"/>
</dbReference>
<dbReference type="OrthoDB" id="9788296at2"/>
<dbReference type="InParanoid" id="A0A2S8SUL5"/>
<dbReference type="SMART" id="SM00731">
    <property type="entry name" value="SprT"/>
    <property type="match status" value="1"/>
</dbReference>
<dbReference type="EMBL" id="NIGF01000005">
    <property type="protein sequence ID" value="PQV64493.1"/>
    <property type="molecule type" value="Genomic_DNA"/>
</dbReference>
<protein>
    <submittedName>
        <fullName evidence="2">SprT-like family protein</fullName>
    </submittedName>
</protein>
<dbReference type="AlphaFoldDB" id="A0A2S8SUL5"/>
<keyword evidence="3" id="KW-1185">Reference proteome</keyword>
<evidence type="ECO:0000313" key="3">
    <source>
        <dbReference type="Proteomes" id="UP000237684"/>
    </source>
</evidence>
<reference evidence="2 3" key="1">
    <citation type="journal article" date="2018" name="Syst. Appl. Microbiol.">
        <title>Abditibacterium utsteinense sp. nov., the first cultivated member of candidate phylum FBP, isolated from ice-free Antarctic soil samples.</title>
        <authorList>
            <person name="Tahon G."/>
            <person name="Tytgat B."/>
            <person name="Lebbe L."/>
            <person name="Carlier A."/>
            <person name="Willems A."/>
        </authorList>
    </citation>
    <scope>NUCLEOTIDE SEQUENCE [LARGE SCALE GENOMIC DNA]</scope>
    <source>
        <strain evidence="2 3">LMG 29911</strain>
    </source>
</reference>
<dbReference type="Proteomes" id="UP000237684">
    <property type="component" value="Unassembled WGS sequence"/>
</dbReference>
<dbReference type="RefSeq" id="WP_157947581.1">
    <property type="nucleotide sequence ID" value="NZ_NIGF01000005.1"/>
</dbReference>
<evidence type="ECO:0000259" key="1">
    <source>
        <dbReference type="SMART" id="SM00731"/>
    </source>
</evidence>
<organism evidence="2 3">
    <name type="scientific">Abditibacterium utsteinense</name>
    <dbReference type="NCBI Taxonomy" id="1960156"/>
    <lineage>
        <taxon>Bacteria</taxon>
        <taxon>Pseudomonadati</taxon>
        <taxon>Abditibacteriota</taxon>
        <taxon>Abditibacteriia</taxon>
        <taxon>Abditibacteriales</taxon>
        <taxon>Abditibacteriaceae</taxon>
        <taxon>Abditibacterium</taxon>
    </lineage>
</organism>
<evidence type="ECO:0000313" key="2">
    <source>
        <dbReference type="EMBL" id="PQV64493.1"/>
    </source>
</evidence>
<gene>
    <name evidence="2" type="ORF">B1R32_105175</name>
</gene>
<accession>A0A2S8SUL5</accession>
<comment type="caution">
    <text evidence="2">The sequence shown here is derived from an EMBL/GenBank/DDBJ whole genome shotgun (WGS) entry which is preliminary data.</text>
</comment>
<dbReference type="Pfam" id="PF10263">
    <property type="entry name" value="SprT-like"/>
    <property type="match status" value="1"/>
</dbReference>
<name>A0A2S8SUL5_9BACT</name>
<dbReference type="GO" id="GO:0006950">
    <property type="term" value="P:response to stress"/>
    <property type="evidence" value="ECO:0007669"/>
    <property type="project" value="UniProtKB-ARBA"/>
</dbReference>
<proteinExistence type="predicted"/>